<keyword evidence="5 11" id="KW-0547">Nucleotide-binding</keyword>
<keyword evidence="12" id="KW-0378">Hydrolase</keyword>
<comment type="similarity">
    <text evidence="11">Belongs to the KdpC family.</text>
</comment>
<evidence type="ECO:0000256" key="3">
    <source>
        <dbReference type="ARBA" id="ARBA00022538"/>
    </source>
</evidence>
<evidence type="ECO:0000256" key="10">
    <source>
        <dbReference type="ARBA" id="ARBA00023136"/>
    </source>
</evidence>
<gene>
    <name evidence="11" type="primary">kdpC</name>
</gene>
<dbReference type="HAMAP" id="MF_00276">
    <property type="entry name" value="KdpC"/>
    <property type="match status" value="1"/>
</dbReference>
<comment type="function">
    <text evidence="11">Part of the high-affinity ATP-driven potassium transport (or Kdp) system, which catalyzes the hydrolysis of ATP coupled with the electrogenic transport of potassium into the cytoplasm. This subunit acts as a catalytic chaperone that increases the ATP-binding affinity of the ATP-hydrolyzing subunit KdpB by the formation of a transient KdpB/KdpC/ATP ternary complex.</text>
</comment>
<evidence type="ECO:0000256" key="4">
    <source>
        <dbReference type="ARBA" id="ARBA00022692"/>
    </source>
</evidence>
<sequence length="198" mass="20356">MRSVLLTSVRSLLVLTILTGLGYPLLVNALAGLLFADQARGSLIRIDGRIVGSRLIGQSFSGESYFWGRPSATGTMPYNAAASSGANTGPTNPLLAERLAASVAALRAAHPSQQGPVPVDLVTMSASGLDPHISPAAAAYQVDRVAVARAMSPETVRGLVAAATEPRQLGFLGEPRVNVLALNLALDSLTAGSSKAAR</sequence>
<keyword evidence="8 11" id="KW-1133">Transmembrane helix</keyword>
<evidence type="ECO:0000313" key="12">
    <source>
        <dbReference type="EMBL" id="AGC72470.1"/>
    </source>
</evidence>
<protein>
    <recommendedName>
        <fullName evidence="11">Potassium-transporting ATPase KdpC subunit</fullName>
    </recommendedName>
    <alternativeName>
        <fullName evidence="11">ATP phosphohydrolase [potassium-transporting] C chain</fullName>
    </alternativeName>
    <alternativeName>
        <fullName evidence="11">Potassium-binding and translocating subunit C</fullName>
    </alternativeName>
    <alternativeName>
        <fullName evidence="11">Potassium-translocating ATPase C chain</fullName>
    </alternativeName>
</protein>
<dbReference type="Pfam" id="PF02669">
    <property type="entry name" value="KdpC"/>
    <property type="match status" value="1"/>
</dbReference>
<comment type="subunit">
    <text evidence="11">The system is composed of three essential subunits: KdpA, KdpB and KdpC.</text>
</comment>
<dbReference type="PANTHER" id="PTHR30042">
    <property type="entry name" value="POTASSIUM-TRANSPORTING ATPASE C CHAIN"/>
    <property type="match status" value="1"/>
</dbReference>
<name>L7W1L9_9BACT</name>
<dbReference type="GO" id="GO:0008556">
    <property type="term" value="F:P-type potassium transmembrane transporter activity"/>
    <property type="evidence" value="ECO:0007669"/>
    <property type="project" value="InterPro"/>
</dbReference>
<dbReference type="GO" id="GO:0005524">
    <property type="term" value="F:ATP binding"/>
    <property type="evidence" value="ECO:0007669"/>
    <property type="project" value="UniProtKB-UniRule"/>
</dbReference>
<evidence type="ECO:0000256" key="6">
    <source>
        <dbReference type="ARBA" id="ARBA00022840"/>
    </source>
</evidence>
<dbReference type="InterPro" id="IPR003820">
    <property type="entry name" value="KdpC"/>
</dbReference>
<keyword evidence="1 11" id="KW-0813">Transport</keyword>
<dbReference type="PANTHER" id="PTHR30042:SF2">
    <property type="entry name" value="POTASSIUM-TRANSPORTING ATPASE KDPC SUBUNIT"/>
    <property type="match status" value="1"/>
</dbReference>
<evidence type="ECO:0000256" key="9">
    <source>
        <dbReference type="ARBA" id="ARBA00023065"/>
    </source>
</evidence>
<keyword evidence="7 11" id="KW-0630">Potassium</keyword>
<dbReference type="GO" id="GO:0016787">
    <property type="term" value="F:hydrolase activity"/>
    <property type="evidence" value="ECO:0007669"/>
    <property type="project" value="UniProtKB-KW"/>
</dbReference>
<evidence type="ECO:0000256" key="2">
    <source>
        <dbReference type="ARBA" id="ARBA00022475"/>
    </source>
</evidence>
<feature type="transmembrane region" description="Helical" evidence="11">
    <location>
        <begin position="12"/>
        <end position="36"/>
    </location>
</feature>
<dbReference type="NCBIfam" id="NF001454">
    <property type="entry name" value="PRK00315.1"/>
    <property type="match status" value="1"/>
</dbReference>
<evidence type="ECO:0000256" key="1">
    <source>
        <dbReference type="ARBA" id="ARBA00022448"/>
    </source>
</evidence>
<keyword evidence="10 11" id="KW-0472">Membrane</keyword>
<reference evidence="12" key="1">
    <citation type="submission" date="2012-09" db="EMBL/GenBank/DDBJ databases">
        <title>Metagenomic Characterization of a Microbial Community in Wastewater Detects High Levels of Antibiotic Resistance.</title>
        <authorList>
            <person name="Abrams M."/>
            <person name="Caldwell A."/>
            <person name="Vandaei E."/>
            <person name="Lee W."/>
            <person name="Perrott J."/>
            <person name="Khan S.Y."/>
            <person name="Ta J."/>
            <person name="Romero D."/>
            <person name="Nguyen V."/>
            <person name="Pourmand N."/>
            <person name="Ouverney C.C."/>
        </authorList>
    </citation>
    <scope>NUCLEOTIDE SEQUENCE</scope>
</reference>
<dbReference type="GO" id="GO:0005886">
    <property type="term" value="C:plasma membrane"/>
    <property type="evidence" value="ECO:0007669"/>
    <property type="project" value="UniProtKB-SubCell"/>
</dbReference>
<comment type="subcellular location">
    <subcellularLocation>
        <location evidence="11">Cell membrane</location>
        <topology evidence="11">Single-pass membrane protein</topology>
    </subcellularLocation>
</comment>
<evidence type="ECO:0000256" key="5">
    <source>
        <dbReference type="ARBA" id="ARBA00022741"/>
    </source>
</evidence>
<dbReference type="PIRSF" id="PIRSF001296">
    <property type="entry name" value="K_ATPase_KdpC"/>
    <property type="match status" value="1"/>
</dbReference>
<organism evidence="12">
    <name type="scientific">uncultured bacterium A1Q1_fos_499</name>
    <dbReference type="NCBI Taxonomy" id="1256578"/>
    <lineage>
        <taxon>Bacteria</taxon>
        <taxon>environmental samples</taxon>
    </lineage>
</organism>
<dbReference type="NCBIfam" id="TIGR00681">
    <property type="entry name" value="kdpC"/>
    <property type="match status" value="1"/>
</dbReference>
<proteinExistence type="inferred from homology"/>
<keyword evidence="6 11" id="KW-0067">ATP-binding</keyword>
<keyword evidence="2 11" id="KW-1003">Cell membrane</keyword>
<keyword evidence="3 11" id="KW-0633">Potassium transport</keyword>
<dbReference type="AlphaFoldDB" id="L7W1L9"/>
<keyword evidence="9 11" id="KW-0406">Ion transport</keyword>
<evidence type="ECO:0000256" key="11">
    <source>
        <dbReference type="HAMAP-Rule" id="MF_00276"/>
    </source>
</evidence>
<keyword evidence="4 11" id="KW-0812">Transmembrane</keyword>
<evidence type="ECO:0000256" key="7">
    <source>
        <dbReference type="ARBA" id="ARBA00022958"/>
    </source>
</evidence>
<evidence type="ECO:0000256" key="8">
    <source>
        <dbReference type="ARBA" id="ARBA00022989"/>
    </source>
</evidence>
<accession>L7W1L9</accession>
<dbReference type="EMBL" id="JX649903">
    <property type="protein sequence ID" value="AGC72470.1"/>
    <property type="molecule type" value="Genomic_DNA"/>
</dbReference>